<protein>
    <submittedName>
        <fullName evidence="15">High affinity choline transporter 1-like</fullName>
    </submittedName>
</protein>
<evidence type="ECO:0000313" key="16">
    <source>
        <dbReference type="Proteomes" id="UP000265120"/>
    </source>
</evidence>
<feature type="transmembrane region" description="Helical" evidence="14">
    <location>
        <begin position="86"/>
        <end position="105"/>
    </location>
</feature>
<evidence type="ECO:0000256" key="1">
    <source>
        <dbReference type="ARBA" id="ARBA00004141"/>
    </source>
</evidence>
<dbReference type="PANTHER" id="PTHR45897:SF5">
    <property type="entry name" value="HIGH AFFINITY CHOLINE TRANSPORTER 1"/>
    <property type="match status" value="1"/>
</dbReference>
<evidence type="ECO:0000313" key="15">
    <source>
        <dbReference type="Ensembl" id="ENSCSEP00000006364.1"/>
    </source>
</evidence>
<dbReference type="PROSITE" id="PS50283">
    <property type="entry name" value="NA_SOLUT_SYMP_3"/>
    <property type="match status" value="1"/>
</dbReference>
<keyword evidence="3" id="KW-0813">Transport</keyword>
<feature type="transmembrane region" description="Helical" evidence="14">
    <location>
        <begin position="156"/>
        <end position="178"/>
    </location>
</feature>
<keyword evidence="7 14" id="KW-1133">Transmembrane helix</keyword>
<keyword evidence="8" id="KW-0915">Sodium</keyword>
<keyword evidence="6" id="KW-0530">Neurotransmitter biosynthesis</keyword>
<sequence length="559" mass="60475">MAVNIPGVIVMLIFYLLVLGTGIWASFKSKREQKKSGAGEMEMALLGNRRINWMVGIFTMTATWVGGGMIVGIAEVVYTPSMGLTWALTAISSLTVLTGGLVFAKPLREKNCVTILDPFQMKYGKFVTAGLCIFSLFLDLMCLPVVLIALGGTMSVVLDVSYTVCVWISAAIVIIYTLMGGLYSVAYTDIIQLILIFISMWLCVPFILMNPSCSDIGQTLMNNTLHAPWVGTVDLKRTWIMVDDFLFFALGSMGFQCLHQRTLAASSLTTARVTCVVASIILLVFGIPPILIGAAAASTDWNQTSYGSPFPYERGEAAIILPIALQHLTPSYISIVGIGCVAAAVMSSADSNLISAASVFTSNIYKNILRPNASDKEIQWVIRAAVLIVGLVGTSLTSQEKSIMRFWIITCEVAYLIVFPQLSCVLFFHISNGYGAVMGCVVGLVLRLLSGVPSLGLPVVLHFPGCVLEDGVYVQYAPVKTISMLSAMAATVFFFYLTSVLFNKGLLPEKCDVFKVKAQPSQQQQSSPALVTKDDSETERLTCKCPQTAASEPTIDTKC</sequence>
<dbReference type="InParanoid" id="A0A3P8UX10"/>
<keyword evidence="10 14" id="KW-0472">Membrane</keyword>
<dbReference type="Pfam" id="PF00474">
    <property type="entry name" value="SSF"/>
    <property type="match status" value="1"/>
</dbReference>
<keyword evidence="4 14" id="KW-0812">Transmembrane</keyword>
<evidence type="ECO:0000256" key="5">
    <source>
        <dbReference type="ARBA" id="ARBA00022847"/>
    </source>
</evidence>
<evidence type="ECO:0000256" key="4">
    <source>
        <dbReference type="ARBA" id="ARBA00022692"/>
    </source>
</evidence>
<evidence type="ECO:0000256" key="9">
    <source>
        <dbReference type="ARBA" id="ARBA00023065"/>
    </source>
</evidence>
<feature type="transmembrane region" description="Helical" evidence="14">
    <location>
        <begin position="435"/>
        <end position="461"/>
    </location>
</feature>
<feature type="transmembrane region" description="Helical" evidence="14">
    <location>
        <begin position="126"/>
        <end position="150"/>
    </location>
</feature>
<evidence type="ECO:0000256" key="11">
    <source>
        <dbReference type="ARBA" id="ARBA00023180"/>
    </source>
</evidence>
<feature type="transmembrane region" description="Helical" evidence="14">
    <location>
        <begin position="6"/>
        <end position="27"/>
    </location>
</feature>
<comment type="subcellular location">
    <subcellularLocation>
        <location evidence="1">Membrane</location>
        <topology evidence="1">Multi-pass membrane protein</topology>
    </subcellularLocation>
</comment>
<evidence type="ECO:0000256" key="2">
    <source>
        <dbReference type="ARBA" id="ARBA00006434"/>
    </source>
</evidence>
<evidence type="ECO:0000256" key="13">
    <source>
        <dbReference type="RuleBase" id="RU362091"/>
    </source>
</evidence>
<dbReference type="AlphaFoldDB" id="A0A3P8UX10"/>
<reference evidence="15" key="2">
    <citation type="submission" date="2025-08" db="UniProtKB">
        <authorList>
            <consortium name="Ensembl"/>
        </authorList>
    </citation>
    <scope>IDENTIFICATION</scope>
</reference>
<evidence type="ECO:0000256" key="3">
    <source>
        <dbReference type="ARBA" id="ARBA00022448"/>
    </source>
</evidence>
<feature type="transmembrane region" description="Helical" evidence="14">
    <location>
        <begin position="380"/>
        <end position="398"/>
    </location>
</feature>
<dbReference type="Ensembl" id="ENSCSET00000006436.1">
    <property type="protein sequence ID" value="ENSCSEP00000006364.1"/>
    <property type="gene ID" value="ENSCSEG00000004119.1"/>
</dbReference>
<feature type="transmembrane region" description="Helical" evidence="14">
    <location>
        <begin position="481"/>
        <end position="502"/>
    </location>
</feature>
<dbReference type="STRING" id="244447.ENSCSEP00000006364"/>
<reference evidence="15 16" key="1">
    <citation type="journal article" date="2014" name="Nat. Genet.">
        <title>Whole-genome sequence of a flatfish provides insights into ZW sex chromosome evolution and adaptation to a benthic lifestyle.</title>
        <authorList>
            <person name="Chen S."/>
            <person name="Zhang G."/>
            <person name="Shao C."/>
            <person name="Huang Q."/>
            <person name="Liu G."/>
            <person name="Zhang P."/>
            <person name="Song W."/>
            <person name="An N."/>
            <person name="Chalopin D."/>
            <person name="Volff J.N."/>
            <person name="Hong Y."/>
            <person name="Li Q."/>
            <person name="Sha Z."/>
            <person name="Zhou H."/>
            <person name="Xie M."/>
            <person name="Yu Q."/>
            <person name="Liu Y."/>
            <person name="Xiang H."/>
            <person name="Wang N."/>
            <person name="Wu K."/>
            <person name="Yang C."/>
            <person name="Zhou Q."/>
            <person name="Liao X."/>
            <person name="Yang L."/>
            <person name="Hu Q."/>
            <person name="Zhang J."/>
            <person name="Meng L."/>
            <person name="Jin L."/>
            <person name="Tian Y."/>
            <person name="Lian J."/>
            <person name="Yang J."/>
            <person name="Miao G."/>
            <person name="Liu S."/>
            <person name="Liang Z."/>
            <person name="Yan F."/>
            <person name="Li Y."/>
            <person name="Sun B."/>
            <person name="Zhang H."/>
            <person name="Zhang J."/>
            <person name="Zhu Y."/>
            <person name="Du M."/>
            <person name="Zhao Y."/>
            <person name="Schartl M."/>
            <person name="Tang Q."/>
            <person name="Wang J."/>
        </authorList>
    </citation>
    <scope>NUCLEOTIDE SEQUENCE</scope>
</reference>
<dbReference type="GO" id="GO:0005307">
    <property type="term" value="F:choline:sodium symporter activity"/>
    <property type="evidence" value="ECO:0007669"/>
    <property type="project" value="TreeGrafter"/>
</dbReference>
<dbReference type="OMA" id="EVAYVVI"/>
<keyword evidence="12" id="KW-0739">Sodium transport</keyword>
<accession>A0A3P8UX10</accession>
<proteinExistence type="inferred from homology"/>
<keyword evidence="5" id="KW-0769">Symport</keyword>
<evidence type="ECO:0000256" key="6">
    <source>
        <dbReference type="ARBA" id="ARBA00022979"/>
    </source>
</evidence>
<comment type="similarity">
    <text evidence="2 13">Belongs to the sodium:solute symporter (SSF) (TC 2.A.21) family.</text>
</comment>
<dbReference type="GO" id="GO:0005886">
    <property type="term" value="C:plasma membrane"/>
    <property type="evidence" value="ECO:0007669"/>
    <property type="project" value="TreeGrafter"/>
</dbReference>
<organism evidence="15 16">
    <name type="scientific">Cynoglossus semilaevis</name>
    <name type="common">Tongue sole</name>
    <dbReference type="NCBI Taxonomy" id="244447"/>
    <lineage>
        <taxon>Eukaryota</taxon>
        <taxon>Metazoa</taxon>
        <taxon>Chordata</taxon>
        <taxon>Craniata</taxon>
        <taxon>Vertebrata</taxon>
        <taxon>Euteleostomi</taxon>
        <taxon>Actinopterygii</taxon>
        <taxon>Neopterygii</taxon>
        <taxon>Teleostei</taxon>
        <taxon>Neoteleostei</taxon>
        <taxon>Acanthomorphata</taxon>
        <taxon>Carangaria</taxon>
        <taxon>Pleuronectiformes</taxon>
        <taxon>Pleuronectoidei</taxon>
        <taxon>Cynoglossidae</taxon>
        <taxon>Cynoglossinae</taxon>
        <taxon>Cynoglossus</taxon>
    </lineage>
</organism>
<feature type="transmembrane region" description="Helical" evidence="14">
    <location>
        <begin position="270"/>
        <end position="297"/>
    </location>
</feature>
<feature type="transmembrane region" description="Helical" evidence="14">
    <location>
        <begin position="238"/>
        <end position="258"/>
    </location>
</feature>
<feature type="transmembrane region" description="Helical" evidence="14">
    <location>
        <begin position="404"/>
        <end position="428"/>
    </location>
</feature>
<dbReference type="Gene3D" id="1.20.1730.10">
    <property type="entry name" value="Sodium/glucose cotransporter"/>
    <property type="match status" value="1"/>
</dbReference>
<feature type="transmembrane region" description="Helical" evidence="14">
    <location>
        <begin position="317"/>
        <end position="345"/>
    </location>
</feature>
<feature type="transmembrane region" description="Helical" evidence="14">
    <location>
        <begin position="190"/>
        <end position="208"/>
    </location>
</feature>
<reference evidence="15" key="3">
    <citation type="submission" date="2025-09" db="UniProtKB">
        <authorList>
            <consortium name="Ensembl"/>
        </authorList>
    </citation>
    <scope>IDENTIFICATION</scope>
</reference>
<feature type="transmembrane region" description="Helical" evidence="14">
    <location>
        <begin position="51"/>
        <end position="74"/>
    </location>
</feature>
<evidence type="ECO:0000256" key="10">
    <source>
        <dbReference type="ARBA" id="ARBA00023136"/>
    </source>
</evidence>
<keyword evidence="11" id="KW-0325">Glycoprotein</keyword>
<dbReference type="GO" id="GO:0008292">
    <property type="term" value="P:acetylcholine biosynthetic process"/>
    <property type="evidence" value="ECO:0007669"/>
    <property type="project" value="TreeGrafter"/>
</dbReference>
<evidence type="ECO:0000256" key="8">
    <source>
        <dbReference type="ARBA" id="ARBA00023053"/>
    </source>
</evidence>
<evidence type="ECO:0000256" key="14">
    <source>
        <dbReference type="SAM" id="Phobius"/>
    </source>
</evidence>
<dbReference type="CDD" id="cd11474">
    <property type="entry name" value="SLC5sbd_CHT"/>
    <property type="match status" value="1"/>
</dbReference>
<dbReference type="InterPro" id="IPR052244">
    <property type="entry name" value="Choline_transporter"/>
</dbReference>
<dbReference type="PANTHER" id="PTHR45897">
    <property type="entry name" value="HIGH-AFFINITY CHOLINE TRANSPORTER 1"/>
    <property type="match status" value="1"/>
</dbReference>
<dbReference type="GeneTree" id="ENSGT00940000163454"/>
<dbReference type="InterPro" id="IPR001734">
    <property type="entry name" value="Na/solute_symporter"/>
</dbReference>
<dbReference type="InterPro" id="IPR038377">
    <property type="entry name" value="Na/Glc_symporter_sf"/>
</dbReference>
<evidence type="ECO:0000256" key="12">
    <source>
        <dbReference type="ARBA" id="ARBA00023201"/>
    </source>
</evidence>
<keyword evidence="16" id="KW-1185">Reference proteome</keyword>
<evidence type="ECO:0000256" key="7">
    <source>
        <dbReference type="ARBA" id="ARBA00022989"/>
    </source>
</evidence>
<dbReference type="Proteomes" id="UP000265120">
    <property type="component" value="Chromosome 12"/>
</dbReference>
<keyword evidence="9" id="KW-0406">Ion transport</keyword>
<name>A0A3P8UX10_CYNSE</name>